<dbReference type="PRINTS" id="PR00081">
    <property type="entry name" value="GDHRDH"/>
</dbReference>
<dbReference type="InterPro" id="IPR036291">
    <property type="entry name" value="NAD(P)-bd_dom_sf"/>
</dbReference>
<keyword evidence="4" id="KW-1185">Reference proteome</keyword>
<evidence type="ECO:0000313" key="3">
    <source>
        <dbReference type="EMBL" id="MST31230.1"/>
    </source>
</evidence>
<accession>A0ABW9QNA4</accession>
<dbReference type="InterPro" id="IPR002347">
    <property type="entry name" value="SDR_fam"/>
</dbReference>
<dbReference type="InterPro" id="IPR051911">
    <property type="entry name" value="SDR_oxidoreductase"/>
</dbReference>
<dbReference type="Proteomes" id="UP000437736">
    <property type="component" value="Unassembled WGS sequence"/>
</dbReference>
<evidence type="ECO:0000259" key="2">
    <source>
        <dbReference type="SMART" id="SM00822"/>
    </source>
</evidence>
<dbReference type="InterPro" id="IPR057326">
    <property type="entry name" value="KR_dom"/>
</dbReference>
<protein>
    <submittedName>
        <fullName evidence="3">SDR family NAD(P)-dependent oxidoreductase</fullName>
    </submittedName>
</protein>
<dbReference type="SUPFAM" id="SSF51735">
    <property type="entry name" value="NAD(P)-binding Rossmann-fold domains"/>
    <property type="match status" value="1"/>
</dbReference>
<dbReference type="SMART" id="SM00822">
    <property type="entry name" value="PKS_KR"/>
    <property type="match status" value="1"/>
</dbReference>
<feature type="domain" description="Ketoreductase" evidence="2">
    <location>
        <begin position="2"/>
        <end position="191"/>
    </location>
</feature>
<dbReference type="PANTHER" id="PTHR43976">
    <property type="entry name" value="SHORT CHAIN DEHYDROGENASE"/>
    <property type="match status" value="1"/>
</dbReference>
<dbReference type="EMBL" id="WJHE01000022">
    <property type="protein sequence ID" value="MST31230.1"/>
    <property type="molecule type" value="Genomic_DNA"/>
</dbReference>
<dbReference type="Gene3D" id="3.40.50.720">
    <property type="entry name" value="NAD(P)-binding Rossmann-like Domain"/>
    <property type="match status" value="1"/>
</dbReference>
<name>A0ABW9QNA4_9ACTN</name>
<sequence>MSVVLVTGAATGIGNLTAVTLARAGHTVYATMRDPAGRNAGHADRLAQLGADEHIDVRVVELDVSSQASAGRAVDTVLTDAGDLDVVIHNAGHLTVGYVESFTAEEIAHLIDVNTLGVQRVNRAALPHLRTRGQGTLLYVGSTTSITTPPFLGPYVVSKAAMDYLAVTTAYEVGQLGVETVIVMPGAFTHGTEHFPNASRPADTDGIAAAYRSLDPLVARNEEATSSLFTPGADADPQAVAEEITRILALPYGQRPFRAVVDFTNSDVETANQTVYDARADFVRRMGFGQLLDLATPATPVTPRRPTAV</sequence>
<dbReference type="InterPro" id="IPR020904">
    <property type="entry name" value="Sc_DH/Rdtase_CS"/>
</dbReference>
<proteinExistence type="inferred from homology"/>
<dbReference type="PANTHER" id="PTHR43976:SF9">
    <property type="entry name" value="OXIDOREDUCTASE"/>
    <property type="match status" value="1"/>
</dbReference>
<evidence type="ECO:0000313" key="4">
    <source>
        <dbReference type="Proteomes" id="UP000437736"/>
    </source>
</evidence>
<comment type="caution">
    <text evidence="3">The sequence shown here is derived from an EMBL/GenBank/DDBJ whole genome shotgun (WGS) entry which is preliminary data.</text>
</comment>
<evidence type="ECO:0000256" key="1">
    <source>
        <dbReference type="ARBA" id="ARBA00006484"/>
    </source>
</evidence>
<gene>
    <name evidence="3" type="ORF">GHK86_00595</name>
</gene>
<dbReference type="PROSITE" id="PS00061">
    <property type="entry name" value="ADH_SHORT"/>
    <property type="match status" value="1"/>
</dbReference>
<organism evidence="3 4">
    <name type="scientific">Acidiferrimicrobium australe</name>
    <dbReference type="NCBI Taxonomy" id="2664430"/>
    <lineage>
        <taxon>Bacteria</taxon>
        <taxon>Bacillati</taxon>
        <taxon>Actinomycetota</taxon>
        <taxon>Acidimicrobiia</taxon>
        <taxon>Acidimicrobiales</taxon>
        <taxon>Acidimicrobiaceae</taxon>
        <taxon>Acidiferrimicrobium</taxon>
    </lineage>
</organism>
<reference evidence="3 4" key="1">
    <citation type="submission" date="2019-11" db="EMBL/GenBank/DDBJ databases">
        <title>Acidiferrimicrobium australis gen. nov., sp. nov., an acidophilic and obligately heterotrophic, member of the Actinobacteria that catalyses dissimilatory oxido- reduction of iron isolated from metal-rich acidic water in Chile.</title>
        <authorList>
            <person name="Gonzalez D."/>
            <person name="Huber K."/>
            <person name="Hedrich S."/>
            <person name="Rojas-Villalobos C."/>
            <person name="Quatrini R."/>
            <person name="Dinamarca M.A."/>
            <person name="Schwarz A."/>
            <person name="Canales C."/>
            <person name="Nancucheo I."/>
        </authorList>
    </citation>
    <scope>NUCLEOTIDE SEQUENCE [LARGE SCALE GENOMIC DNA]</scope>
    <source>
        <strain evidence="3 4">USS-CCA1</strain>
    </source>
</reference>
<dbReference type="Pfam" id="PF00106">
    <property type="entry name" value="adh_short"/>
    <property type="match status" value="1"/>
</dbReference>
<comment type="similarity">
    <text evidence="1">Belongs to the short-chain dehydrogenases/reductases (SDR) family.</text>
</comment>